<sequence length="150" mass="17654">MLIFVLNMCLYLPQRRLIRRNQDKILHRLPDEEFLQEIERMNGTPKEVVQHPELMEVFLPILKSDFKLSEEYIFTETKGKIDQHITIIFGEEDSINIQSIHAWSDVTTGSCEFIQVAGGHFYITQNPDLIYRIVIIKNEIHRSDVFLIPV</sequence>
<dbReference type="PANTHER" id="PTHR11487">
    <property type="entry name" value="THIOESTERASE"/>
    <property type="match status" value="1"/>
</dbReference>
<accession>A0A7H0Y779</accession>
<dbReference type="SUPFAM" id="SSF53474">
    <property type="entry name" value="alpha/beta-Hydrolases"/>
    <property type="match status" value="1"/>
</dbReference>
<dbReference type="Pfam" id="PF00975">
    <property type="entry name" value="Thioesterase"/>
    <property type="match status" value="1"/>
</dbReference>
<dbReference type="InterPro" id="IPR029058">
    <property type="entry name" value="AB_hydrolase_fold"/>
</dbReference>
<evidence type="ECO:0000313" key="4">
    <source>
        <dbReference type="Proteomes" id="UP000516384"/>
    </source>
</evidence>
<evidence type="ECO:0000259" key="2">
    <source>
        <dbReference type="Pfam" id="PF00975"/>
    </source>
</evidence>
<dbReference type="GO" id="GO:0008610">
    <property type="term" value="P:lipid biosynthetic process"/>
    <property type="evidence" value="ECO:0007669"/>
    <property type="project" value="TreeGrafter"/>
</dbReference>
<evidence type="ECO:0000256" key="1">
    <source>
        <dbReference type="ARBA" id="ARBA00007169"/>
    </source>
</evidence>
<evidence type="ECO:0000313" key="3">
    <source>
        <dbReference type="EMBL" id="QNR66937.1"/>
    </source>
</evidence>
<gene>
    <name evidence="3" type="ORF">IAQ67_24665</name>
</gene>
<dbReference type="PANTHER" id="PTHR11487:SF0">
    <property type="entry name" value="S-ACYL FATTY ACID SYNTHASE THIOESTERASE, MEDIUM CHAIN"/>
    <property type="match status" value="1"/>
</dbReference>
<dbReference type="AlphaFoldDB" id="A0A7H0Y779"/>
<dbReference type="EMBL" id="CP061172">
    <property type="protein sequence ID" value="QNR66937.1"/>
    <property type="molecule type" value="Genomic_DNA"/>
</dbReference>
<proteinExistence type="inferred from homology"/>
<dbReference type="Proteomes" id="UP000516384">
    <property type="component" value="Chromosome"/>
</dbReference>
<dbReference type="InterPro" id="IPR012223">
    <property type="entry name" value="TEII"/>
</dbReference>
<reference evidence="3 4" key="1">
    <citation type="submission" date="2020-09" db="EMBL/GenBank/DDBJ databases">
        <title>Characterization of Paenibacillus peoriae strain ZF390 with broad-spectrum antimicrobial activity as a potential biocontrol agent.</title>
        <authorList>
            <person name="Li L."/>
            <person name="Zhao Y."/>
            <person name="Li B."/>
            <person name="Xie X."/>
        </authorList>
    </citation>
    <scope>NUCLEOTIDE SEQUENCE [LARGE SCALE GENOMIC DNA]</scope>
    <source>
        <strain evidence="3 4">ZF390</strain>
    </source>
</reference>
<dbReference type="InterPro" id="IPR001031">
    <property type="entry name" value="Thioesterase"/>
</dbReference>
<dbReference type="Gene3D" id="3.40.50.1820">
    <property type="entry name" value="alpha/beta hydrolase"/>
    <property type="match status" value="1"/>
</dbReference>
<organism evidence="3 4">
    <name type="scientific">Paenibacillus peoriae</name>
    <dbReference type="NCBI Taxonomy" id="59893"/>
    <lineage>
        <taxon>Bacteria</taxon>
        <taxon>Bacillati</taxon>
        <taxon>Bacillota</taxon>
        <taxon>Bacilli</taxon>
        <taxon>Bacillales</taxon>
        <taxon>Paenibacillaceae</taxon>
        <taxon>Paenibacillus</taxon>
    </lineage>
</organism>
<name>A0A7H0Y779_9BACL</name>
<feature type="domain" description="Thioesterase" evidence="2">
    <location>
        <begin position="22"/>
        <end position="132"/>
    </location>
</feature>
<comment type="similarity">
    <text evidence="1">Belongs to the thioesterase family.</text>
</comment>
<protein>
    <recommendedName>
        <fullName evidence="2">Thioesterase domain-containing protein</fullName>
    </recommendedName>
</protein>